<sequence length="135" mass="15430">MVDRLLDPPSDWQKFVDLKSVQGVMDWHQVEPTQDGITWGTATLLESSGEIDDCEPAVSLRQMQIELMMKLPDVVFGRGAGRELCNHAIRSAKRKCKAEAEILPYKLHYDELAQMVTELNVALEKPEWNIPFFRS</sequence>
<accession>A0A5B8LE42</accession>
<dbReference type="EMBL" id="CP042306">
    <property type="protein sequence ID" value="QDZ06387.1"/>
    <property type="molecule type" value="Genomic_DNA"/>
</dbReference>
<evidence type="ECO:0000313" key="1">
    <source>
        <dbReference type="EMBL" id="QDZ06387.1"/>
    </source>
</evidence>
<proteinExistence type="predicted"/>
<protein>
    <submittedName>
        <fullName evidence="1">Uncharacterized protein</fullName>
    </submittedName>
</protein>
<evidence type="ECO:0000313" key="2">
    <source>
        <dbReference type="Proteomes" id="UP000315673"/>
    </source>
</evidence>
<dbReference type="AlphaFoldDB" id="A0A5B8LE42"/>
<dbReference type="RefSeq" id="WP_146569471.1">
    <property type="nucleotide sequence ID" value="NZ_CP042306.1"/>
</dbReference>
<reference evidence="1 2" key="1">
    <citation type="submission" date="2019-07" db="EMBL/GenBank/DDBJ databases">
        <title>Full genome sequence of Sphingomonas sp. 4R-6-7(HKS19).</title>
        <authorList>
            <person name="Im W.-T."/>
        </authorList>
    </citation>
    <scope>NUCLEOTIDE SEQUENCE [LARGE SCALE GENOMIC DNA]</scope>
    <source>
        <strain evidence="1 2">HKS19</strain>
    </source>
</reference>
<organism evidence="1 2">
    <name type="scientific">Sphingomonas panacisoli</name>
    <dbReference type="NCBI Taxonomy" id="1813879"/>
    <lineage>
        <taxon>Bacteria</taxon>
        <taxon>Pseudomonadati</taxon>
        <taxon>Pseudomonadota</taxon>
        <taxon>Alphaproteobacteria</taxon>
        <taxon>Sphingomonadales</taxon>
        <taxon>Sphingomonadaceae</taxon>
        <taxon>Sphingomonas</taxon>
    </lineage>
</organism>
<dbReference type="KEGG" id="spai:FPZ24_01950"/>
<gene>
    <name evidence="1" type="ORF">FPZ24_01950</name>
</gene>
<keyword evidence="2" id="KW-1185">Reference proteome</keyword>
<name>A0A5B8LE42_9SPHN</name>
<dbReference type="Proteomes" id="UP000315673">
    <property type="component" value="Chromosome"/>
</dbReference>